<feature type="region of interest" description="Disordered" evidence="1">
    <location>
        <begin position="26"/>
        <end position="55"/>
    </location>
</feature>
<dbReference type="AlphaFoldDB" id="A0AAV3WR99"/>
<name>A0AAV3WR99_9LACT</name>
<feature type="compositionally biased region" description="Basic and acidic residues" evidence="1">
    <location>
        <begin position="39"/>
        <end position="50"/>
    </location>
</feature>
<evidence type="ECO:0000313" key="3">
    <source>
        <dbReference type="Proteomes" id="UP000887127"/>
    </source>
</evidence>
<sequence>MKTKLALLSLSGLLLIGCGDETVDNTGKESEAASSSEVVENKKEDPKDEMLVTGGPLLEPGQYKNDEEFGRIELLKITSPGNENEIAPGLFLTLKDVKVLNFEDIPEENQEYAEAYYGFKDSQGYQLQFEYTVDNQNDYSIDNTVIEKIILSDGEQVTRDMYLDETFELEANSKASGQIGGIEVPTPDIDSATFYINPYDTENYEQIETTPVKVEF</sequence>
<dbReference type="EMBL" id="BKBI01000010">
    <property type="protein sequence ID" value="GEQ36010.1"/>
    <property type="molecule type" value="Genomic_DNA"/>
</dbReference>
<comment type="caution">
    <text evidence="2">The sequence shown here is derived from an EMBL/GenBank/DDBJ whole genome shotgun (WGS) entry which is preliminary data.</text>
</comment>
<dbReference type="Proteomes" id="UP000887127">
    <property type="component" value="Unassembled WGS sequence"/>
</dbReference>
<evidence type="ECO:0000256" key="1">
    <source>
        <dbReference type="SAM" id="MobiDB-lite"/>
    </source>
</evidence>
<accession>A0AAV3WR99</accession>
<dbReference type="PROSITE" id="PS51257">
    <property type="entry name" value="PROKAR_LIPOPROTEIN"/>
    <property type="match status" value="1"/>
</dbReference>
<dbReference type="GeneID" id="96911529"/>
<proteinExistence type="predicted"/>
<gene>
    <name evidence="2" type="ORF">M132T_15180</name>
</gene>
<protein>
    <recommendedName>
        <fullName evidence="4">DUF4352 domain-containing protein</fullName>
    </recommendedName>
</protein>
<evidence type="ECO:0008006" key="4">
    <source>
        <dbReference type="Google" id="ProtNLM"/>
    </source>
</evidence>
<reference evidence="2" key="1">
    <citation type="submission" date="2019-08" db="EMBL/GenBank/DDBJ databases">
        <title>Marinilactibacillus psychrotolerans M13-2T whole genome sequencing project.</title>
        <authorList>
            <person name="Ishikawa M."/>
            <person name="Suzuki T."/>
            <person name="Matsutani M."/>
        </authorList>
    </citation>
    <scope>NUCLEOTIDE SEQUENCE</scope>
    <source>
        <strain evidence="2">M13-2T</strain>
    </source>
</reference>
<evidence type="ECO:0000313" key="2">
    <source>
        <dbReference type="EMBL" id="GEQ36010.1"/>
    </source>
</evidence>
<organism evidence="2 3">
    <name type="scientific">Marinilactibacillus psychrotolerans</name>
    <dbReference type="NCBI Taxonomy" id="191770"/>
    <lineage>
        <taxon>Bacteria</taxon>
        <taxon>Bacillati</taxon>
        <taxon>Bacillota</taxon>
        <taxon>Bacilli</taxon>
        <taxon>Lactobacillales</taxon>
        <taxon>Carnobacteriaceae</taxon>
        <taxon>Marinilactibacillus</taxon>
    </lineage>
</organism>
<dbReference type="RefSeq" id="WP_091761288.1">
    <property type="nucleotide sequence ID" value="NZ_BJVX01000010.1"/>
</dbReference>